<evidence type="ECO:0000256" key="2">
    <source>
        <dbReference type="SAM" id="Phobius"/>
    </source>
</evidence>
<accession>A0A2I6SWD8</accession>
<name>A0A2I6SWD8_PARSO</name>
<evidence type="ECO:0000256" key="1">
    <source>
        <dbReference type="ARBA" id="ARBA00023125"/>
    </source>
</evidence>
<organism evidence="4">
    <name type="scientific">Paraclostridium sordellii</name>
    <name type="common">Clostridium sordellii</name>
    <dbReference type="NCBI Taxonomy" id="1505"/>
    <lineage>
        <taxon>Bacteria</taxon>
        <taxon>Bacillati</taxon>
        <taxon>Bacillota</taxon>
        <taxon>Clostridia</taxon>
        <taxon>Peptostreptococcales</taxon>
        <taxon>Peptostreptococcaceae</taxon>
        <taxon>Paraclostridium</taxon>
    </lineage>
</organism>
<dbReference type="AlphaFoldDB" id="A0A2I6SWD8"/>
<feature type="domain" description="HTH cro/C1-type" evidence="3">
    <location>
        <begin position="7"/>
        <end position="61"/>
    </location>
</feature>
<dbReference type="GO" id="GO:0003677">
    <property type="term" value="F:DNA binding"/>
    <property type="evidence" value="ECO:0007669"/>
    <property type="project" value="UniProtKB-KW"/>
</dbReference>
<dbReference type="PANTHER" id="PTHR46558:SF4">
    <property type="entry name" value="DNA-BIDING PHAGE PROTEIN"/>
    <property type="match status" value="1"/>
</dbReference>
<dbReference type="Pfam" id="PF01381">
    <property type="entry name" value="HTH_3"/>
    <property type="match status" value="1"/>
</dbReference>
<proteinExistence type="predicted"/>
<evidence type="ECO:0000259" key="3">
    <source>
        <dbReference type="PROSITE" id="PS50943"/>
    </source>
</evidence>
<dbReference type="SMART" id="SM00530">
    <property type="entry name" value="HTH_XRE"/>
    <property type="match status" value="1"/>
</dbReference>
<keyword evidence="2" id="KW-0812">Transmembrane</keyword>
<dbReference type="SUPFAM" id="SSF47413">
    <property type="entry name" value="lambda repressor-like DNA-binding domains"/>
    <property type="match status" value="1"/>
</dbReference>
<keyword evidence="2" id="KW-0472">Membrane</keyword>
<sequence length="186" mass="21767">MNISKQLKSYRKKFNLSQEDLADIIHVSRPTISNWENGKSYPDLQSLLLISDYFKISLDELVKGDVVNMKNELQNKKMDKSTYKMLGFLFLTFLTTPLVKYIGWYFLIPFGIFWAISMWYAHKVEKLKKANNLKTFQEILAYMENREIPHIDESKRKKKAFSESIICILVSSVISLILALILVIIF</sequence>
<feature type="transmembrane region" description="Helical" evidence="2">
    <location>
        <begin position="165"/>
        <end position="185"/>
    </location>
</feature>
<evidence type="ECO:0000313" key="4">
    <source>
        <dbReference type="EMBL" id="AUO31853.1"/>
    </source>
</evidence>
<dbReference type="RefSeq" id="WP_172692229.1">
    <property type="nucleotide sequence ID" value="NZ_MG205643.1"/>
</dbReference>
<dbReference type="EMBL" id="MG205643">
    <property type="protein sequence ID" value="AUO31853.1"/>
    <property type="molecule type" value="Genomic_DNA"/>
</dbReference>
<dbReference type="Gene3D" id="1.10.260.40">
    <property type="entry name" value="lambda repressor-like DNA-binding domains"/>
    <property type="match status" value="1"/>
</dbReference>
<dbReference type="InterPro" id="IPR001387">
    <property type="entry name" value="Cro/C1-type_HTH"/>
</dbReference>
<protein>
    <submittedName>
        <fullName evidence="4">Transcriptional regulator</fullName>
    </submittedName>
</protein>
<keyword evidence="2" id="KW-1133">Transmembrane helix</keyword>
<geneLocation type="plasmid" evidence="4">
    <name>pCS1-5</name>
</geneLocation>
<dbReference type="InterPro" id="IPR010982">
    <property type="entry name" value="Lambda_DNA-bd_dom_sf"/>
</dbReference>
<feature type="transmembrane region" description="Helical" evidence="2">
    <location>
        <begin position="81"/>
        <end position="98"/>
    </location>
</feature>
<dbReference type="PANTHER" id="PTHR46558">
    <property type="entry name" value="TRACRIPTIONAL REGULATORY PROTEIN-RELATED-RELATED"/>
    <property type="match status" value="1"/>
</dbReference>
<dbReference type="PROSITE" id="PS50943">
    <property type="entry name" value="HTH_CROC1"/>
    <property type="match status" value="1"/>
</dbReference>
<reference evidence="4" key="1">
    <citation type="submission" date="2017-10" db="EMBL/GenBank/DDBJ databases">
        <title>Conjugative transfer of the toxin plasmid of Clostridium sordellii.</title>
        <authorList>
            <person name="Vidor C.J."/>
            <person name="Awad M."/>
            <person name="Lyras D."/>
        </authorList>
    </citation>
    <scope>NUCLEOTIDE SEQUENCE</scope>
    <source>
        <strain evidence="4">S0804018</strain>
        <plasmid evidence="4">pCS1-5</plasmid>
    </source>
</reference>
<dbReference type="CDD" id="cd00093">
    <property type="entry name" value="HTH_XRE"/>
    <property type="match status" value="1"/>
</dbReference>
<keyword evidence="4" id="KW-0614">Plasmid</keyword>
<keyword evidence="1" id="KW-0238">DNA-binding</keyword>